<protein>
    <submittedName>
        <fullName evidence="2">Uncharacterized protein</fullName>
    </submittedName>
</protein>
<evidence type="ECO:0000313" key="2">
    <source>
        <dbReference type="EMBL" id="KAK7254610.1"/>
    </source>
</evidence>
<evidence type="ECO:0000313" key="3">
    <source>
        <dbReference type="Proteomes" id="UP001363151"/>
    </source>
</evidence>
<feature type="compositionally biased region" description="Polar residues" evidence="1">
    <location>
        <begin position="67"/>
        <end position="82"/>
    </location>
</feature>
<sequence length="93" mass="10064">MTPSERCARWPRRRRPRAAGAGSSKRRARARATPGARASSRRGRRPGPSPSRTGATSMTTRFRRESGQSLFPSESSARSRACTSGCFASINAP</sequence>
<organism evidence="2 3">
    <name type="scientific">Aureococcus anophagefferens</name>
    <name type="common">Harmful bloom alga</name>
    <dbReference type="NCBI Taxonomy" id="44056"/>
    <lineage>
        <taxon>Eukaryota</taxon>
        <taxon>Sar</taxon>
        <taxon>Stramenopiles</taxon>
        <taxon>Ochrophyta</taxon>
        <taxon>Pelagophyceae</taxon>
        <taxon>Pelagomonadales</taxon>
        <taxon>Pelagomonadaceae</taxon>
        <taxon>Aureococcus</taxon>
    </lineage>
</organism>
<comment type="caution">
    <text evidence="2">The sequence shown here is derived from an EMBL/GenBank/DDBJ whole genome shotgun (WGS) entry which is preliminary data.</text>
</comment>
<dbReference type="EMBL" id="JBBJCI010000023">
    <property type="protein sequence ID" value="KAK7254610.1"/>
    <property type="molecule type" value="Genomic_DNA"/>
</dbReference>
<feature type="region of interest" description="Disordered" evidence="1">
    <location>
        <begin position="1"/>
        <end position="93"/>
    </location>
</feature>
<name>A0ABR1GF47_AURAN</name>
<proteinExistence type="predicted"/>
<reference evidence="2 3" key="1">
    <citation type="submission" date="2024-03" db="EMBL/GenBank/DDBJ databases">
        <title>Aureococcus anophagefferens CCMP1851 and Kratosvirus quantuckense: Draft genome of a second virus-susceptible host strain in the model system.</title>
        <authorList>
            <person name="Chase E."/>
            <person name="Truchon A.R."/>
            <person name="Schepens W."/>
            <person name="Wilhelm S.W."/>
        </authorList>
    </citation>
    <scope>NUCLEOTIDE SEQUENCE [LARGE SCALE GENOMIC DNA]</scope>
    <source>
        <strain evidence="2 3">CCMP1851</strain>
    </source>
</reference>
<evidence type="ECO:0000256" key="1">
    <source>
        <dbReference type="SAM" id="MobiDB-lite"/>
    </source>
</evidence>
<dbReference type="Proteomes" id="UP001363151">
    <property type="component" value="Unassembled WGS sequence"/>
</dbReference>
<keyword evidence="3" id="KW-1185">Reference proteome</keyword>
<gene>
    <name evidence="2" type="ORF">SO694_0001016</name>
</gene>
<accession>A0ABR1GF47</accession>